<evidence type="ECO:0000256" key="2">
    <source>
        <dbReference type="ARBA" id="ARBA00022448"/>
    </source>
</evidence>
<dbReference type="InterPro" id="IPR023395">
    <property type="entry name" value="MCP_dom_sf"/>
</dbReference>
<comment type="similarity">
    <text evidence="7">Belongs to the mitochondrial carrier (TC 2.A.29) family.</text>
</comment>
<keyword evidence="5 6" id="KW-0472">Membrane</keyword>
<dbReference type="EMBL" id="HBFA01019165">
    <property type="protein sequence ID" value="CAD8669022.1"/>
    <property type="molecule type" value="Transcribed_RNA"/>
</dbReference>
<evidence type="ECO:0000313" key="9">
    <source>
        <dbReference type="EMBL" id="CAD8669022.1"/>
    </source>
</evidence>
<keyword evidence="2 7" id="KW-0813">Transport</keyword>
<proteinExistence type="inferred from homology"/>
<reference evidence="9" key="1">
    <citation type="submission" date="2021-01" db="EMBL/GenBank/DDBJ databases">
        <authorList>
            <person name="Corre E."/>
            <person name="Pelletier E."/>
            <person name="Niang G."/>
            <person name="Scheremetjew M."/>
            <person name="Finn R."/>
            <person name="Kale V."/>
            <person name="Holt S."/>
            <person name="Cochrane G."/>
            <person name="Meng A."/>
            <person name="Brown T."/>
            <person name="Cohen L."/>
        </authorList>
    </citation>
    <scope>NUCLEOTIDE SEQUENCE</scope>
    <source>
        <strain evidence="9">CCMP722</strain>
    </source>
</reference>
<sequence>MAGNTPPRLTIVPPDVCLGTSDRPADRIGLTTASAAGPSPKKVEVLVAGWLKEADRNWQGCWTRIQNPLSKPRDKGLRAAGRQAEYSASTSGQDAGSTGLSMVSTASSSSRKGKGGVAALLREADQRWRGCWTRIRVACKKMNLSDAQCRLSAGVASAVVARTCVAPLERIKLEHQISIGVGKVRSSTKALNLRVSLQHILKKEGFFGLWKGNKVNLLRTAPYKAMNFYIFDTLHDLFLRRGHRLELSNQERAVAGAAAGVFSALLFFPLDLVRTRLIADDKYRALGVGKAMLHIAKREGFGGLYRGVLPALISMGPNGAVFYGVYDWLKMSTLRARSRAQGTTLEDLTEDEQVLGTWRMLFHGAIAGAASEASTYPLDLVRRRLQVQTGSFTKRSSLIRMVRLLREVARKQSPLGLYAGLVPSILQVLPSSALGYFTYESTKFWLEHNFRESHEPPVGEHC</sequence>
<name>A0A7S0R728_9CHLO</name>
<evidence type="ECO:0000256" key="5">
    <source>
        <dbReference type="ARBA" id="ARBA00023136"/>
    </source>
</evidence>
<evidence type="ECO:0000256" key="4">
    <source>
        <dbReference type="ARBA" id="ARBA00022737"/>
    </source>
</evidence>
<evidence type="ECO:0000256" key="7">
    <source>
        <dbReference type="RuleBase" id="RU000488"/>
    </source>
</evidence>
<dbReference type="AlphaFoldDB" id="A0A7S0R728"/>
<dbReference type="Pfam" id="PF00153">
    <property type="entry name" value="Mito_carr"/>
    <property type="match status" value="3"/>
</dbReference>
<dbReference type="PANTHER" id="PTHR24089">
    <property type="entry name" value="SOLUTE CARRIER FAMILY 25"/>
    <property type="match status" value="1"/>
</dbReference>
<feature type="repeat" description="Solcar" evidence="6">
    <location>
        <begin position="145"/>
        <end position="237"/>
    </location>
</feature>
<evidence type="ECO:0000256" key="3">
    <source>
        <dbReference type="ARBA" id="ARBA00022692"/>
    </source>
</evidence>
<comment type="subcellular location">
    <subcellularLocation>
        <location evidence="1">Membrane</location>
        <topology evidence="1">Multi-pass membrane protein</topology>
    </subcellularLocation>
</comment>
<evidence type="ECO:0000256" key="8">
    <source>
        <dbReference type="SAM" id="MobiDB-lite"/>
    </source>
</evidence>
<keyword evidence="4" id="KW-0677">Repeat</keyword>
<dbReference type="SUPFAM" id="SSF103506">
    <property type="entry name" value="Mitochondrial carrier"/>
    <property type="match status" value="1"/>
</dbReference>
<dbReference type="GO" id="GO:0016020">
    <property type="term" value="C:membrane"/>
    <property type="evidence" value="ECO:0007669"/>
    <property type="project" value="UniProtKB-SubCell"/>
</dbReference>
<dbReference type="PRINTS" id="PR00926">
    <property type="entry name" value="MITOCARRIER"/>
</dbReference>
<organism evidence="9">
    <name type="scientific">Pyramimonas obovata</name>
    <dbReference type="NCBI Taxonomy" id="1411642"/>
    <lineage>
        <taxon>Eukaryota</taxon>
        <taxon>Viridiplantae</taxon>
        <taxon>Chlorophyta</taxon>
        <taxon>Pyramimonadophyceae</taxon>
        <taxon>Pyramimonadales</taxon>
        <taxon>Pyramimonadaceae</taxon>
        <taxon>Pyramimonas</taxon>
        <taxon>Pyramimonas incertae sedis</taxon>
    </lineage>
</organism>
<feature type="compositionally biased region" description="Polar residues" evidence="8">
    <location>
        <begin position="86"/>
        <end position="110"/>
    </location>
</feature>
<dbReference type="InterPro" id="IPR002067">
    <property type="entry name" value="MCP"/>
</dbReference>
<keyword evidence="3 6" id="KW-0812">Transmembrane</keyword>
<evidence type="ECO:0000256" key="1">
    <source>
        <dbReference type="ARBA" id="ARBA00004141"/>
    </source>
</evidence>
<feature type="repeat" description="Solcar" evidence="6">
    <location>
        <begin position="247"/>
        <end position="332"/>
    </location>
</feature>
<feature type="repeat" description="Solcar" evidence="6">
    <location>
        <begin position="355"/>
        <end position="445"/>
    </location>
</feature>
<dbReference type="InterPro" id="IPR018108">
    <property type="entry name" value="MCP_transmembrane"/>
</dbReference>
<evidence type="ECO:0008006" key="10">
    <source>
        <dbReference type="Google" id="ProtNLM"/>
    </source>
</evidence>
<dbReference type="Gene3D" id="1.50.40.10">
    <property type="entry name" value="Mitochondrial carrier domain"/>
    <property type="match status" value="1"/>
</dbReference>
<dbReference type="GO" id="GO:0055085">
    <property type="term" value="P:transmembrane transport"/>
    <property type="evidence" value="ECO:0007669"/>
    <property type="project" value="InterPro"/>
</dbReference>
<protein>
    <recommendedName>
        <fullName evidence="10">ADP,ATP carrier protein</fullName>
    </recommendedName>
</protein>
<accession>A0A7S0R728</accession>
<feature type="region of interest" description="Disordered" evidence="8">
    <location>
        <begin position="72"/>
        <end position="113"/>
    </location>
</feature>
<evidence type="ECO:0000256" key="6">
    <source>
        <dbReference type="PROSITE-ProRule" id="PRU00282"/>
    </source>
</evidence>
<dbReference type="PROSITE" id="PS50920">
    <property type="entry name" value="SOLCAR"/>
    <property type="match status" value="3"/>
</dbReference>
<gene>
    <name evidence="9" type="ORF">POBO1169_LOCUS9809</name>
</gene>